<dbReference type="SMART" id="SM00862">
    <property type="entry name" value="Trans_reg_C"/>
    <property type="match status" value="1"/>
</dbReference>
<evidence type="ECO:0000256" key="5">
    <source>
        <dbReference type="ARBA" id="ARBA00023163"/>
    </source>
</evidence>
<dbReference type="Pfam" id="PF00486">
    <property type="entry name" value="Trans_reg_C"/>
    <property type="match status" value="1"/>
</dbReference>
<dbReference type="GO" id="GO:0006355">
    <property type="term" value="P:regulation of DNA-templated transcription"/>
    <property type="evidence" value="ECO:0007669"/>
    <property type="project" value="InterPro"/>
</dbReference>
<dbReference type="InterPro" id="IPR039420">
    <property type="entry name" value="WalR-like"/>
</dbReference>
<dbReference type="Pfam" id="PF00072">
    <property type="entry name" value="Response_reg"/>
    <property type="match status" value="1"/>
</dbReference>
<evidence type="ECO:0000313" key="11">
    <source>
        <dbReference type="Proteomes" id="UP000290657"/>
    </source>
</evidence>
<dbReference type="CDD" id="cd17534">
    <property type="entry name" value="REC_DC-like"/>
    <property type="match status" value="1"/>
</dbReference>
<dbReference type="InterPro" id="IPR036388">
    <property type="entry name" value="WH-like_DNA-bd_sf"/>
</dbReference>
<evidence type="ECO:0008006" key="12">
    <source>
        <dbReference type="Google" id="ProtNLM"/>
    </source>
</evidence>
<dbReference type="PROSITE" id="PS50110">
    <property type="entry name" value="RESPONSE_REGULATORY"/>
    <property type="match status" value="1"/>
</dbReference>
<keyword evidence="5" id="KW-0804">Transcription</keyword>
<evidence type="ECO:0000256" key="3">
    <source>
        <dbReference type="ARBA" id="ARBA00023015"/>
    </source>
</evidence>
<evidence type="ECO:0000259" key="9">
    <source>
        <dbReference type="PROSITE" id="PS51755"/>
    </source>
</evidence>
<dbReference type="SMART" id="SM00448">
    <property type="entry name" value="REC"/>
    <property type="match status" value="1"/>
</dbReference>
<organism evidence="10 11">
    <name type="scientific">Candidatus Marinarcus aquaticus</name>
    <dbReference type="NCBI Taxonomy" id="2044504"/>
    <lineage>
        <taxon>Bacteria</taxon>
        <taxon>Pseudomonadati</taxon>
        <taxon>Campylobacterota</taxon>
        <taxon>Epsilonproteobacteria</taxon>
        <taxon>Campylobacterales</taxon>
        <taxon>Arcobacteraceae</taxon>
        <taxon>Candidatus Marinarcus</taxon>
    </lineage>
</organism>
<keyword evidence="4 7" id="KW-0238">DNA-binding</keyword>
<dbReference type="SUPFAM" id="SSF46894">
    <property type="entry name" value="C-terminal effector domain of the bipartite response regulators"/>
    <property type="match status" value="1"/>
</dbReference>
<dbReference type="PANTHER" id="PTHR48111:SF21">
    <property type="entry name" value="DNA-BINDING DUAL MASTER TRANSCRIPTIONAL REGULATOR RPAA"/>
    <property type="match status" value="1"/>
</dbReference>
<dbReference type="GO" id="GO:0032993">
    <property type="term" value="C:protein-DNA complex"/>
    <property type="evidence" value="ECO:0007669"/>
    <property type="project" value="TreeGrafter"/>
</dbReference>
<keyword evidence="11" id="KW-1185">Reference proteome</keyword>
<dbReference type="RefSeq" id="WP_128997105.1">
    <property type="nucleotide sequence ID" value="NZ_PDKN01000011.1"/>
</dbReference>
<dbReference type="InterPro" id="IPR001789">
    <property type="entry name" value="Sig_transdc_resp-reg_receiver"/>
</dbReference>
<dbReference type="GO" id="GO:0000156">
    <property type="term" value="F:phosphorelay response regulator activity"/>
    <property type="evidence" value="ECO:0007669"/>
    <property type="project" value="TreeGrafter"/>
</dbReference>
<comment type="caution">
    <text evidence="10">The sequence shown here is derived from an EMBL/GenBank/DDBJ whole genome shotgun (WGS) entry which is preliminary data.</text>
</comment>
<evidence type="ECO:0000313" key="10">
    <source>
        <dbReference type="EMBL" id="RXJ54101.1"/>
    </source>
</evidence>
<dbReference type="GO" id="GO:0005829">
    <property type="term" value="C:cytosol"/>
    <property type="evidence" value="ECO:0007669"/>
    <property type="project" value="TreeGrafter"/>
</dbReference>
<evidence type="ECO:0000256" key="7">
    <source>
        <dbReference type="PROSITE-ProRule" id="PRU01091"/>
    </source>
</evidence>
<dbReference type="InterPro" id="IPR001867">
    <property type="entry name" value="OmpR/PhoB-type_DNA-bd"/>
</dbReference>
<feature type="domain" description="Response regulatory" evidence="8">
    <location>
        <begin position="5"/>
        <end position="120"/>
    </location>
</feature>
<dbReference type="InterPro" id="IPR011006">
    <property type="entry name" value="CheY-like_superfamily"/>
</dbReference>
<dbReference type="PROSITE" id="PS51755">
    <property type="entry name" value="OMPR_PHOB"/>
    <property type="match status" value="1"/>
</dbReference>
<dbReference type="Proteomes" id="UP000290657">
    <property type="component" value="Unassembled WGS sequence"/>
</dbReference>
<protein>
    <recommendedName>
        <fullName evidence="12">DNA-binding response regulator</fullName>
    </recommendedName>
</protein>
<accession>A0A4Q0XM10</accession>
<keyword evidence="1 6" id="KW-0597">Phosphoprotein</keyword>
<evidence type="ECO:0000256" key="4">
    <source>
        <dbReference type="ARBA" id="ARBA00023125"/>
    </source>
</evidence>
<name>A0A4Q0XM10_9BACT</name>
<evidence type="ECO:0000256" key="6">
    <source>
        <dbReference type="PROSITE-ProRule" id="PRU00169"/>
    </source>
</evidence>
<dbReference type="EMBL" id="PDKN01000011">
    <property type="protein sequence ID" value="RXJ54101.1"/>
    <property type="molecule type" value="Genomic_DNA"/>
</dbReference>
<dbReference type="SUPFAM" id="SSF52172">
    <property type="entry name" value="CheY-like"/>
    <property type="match status" value="1"/>
</dbReference>
<dbReference type="InterPro" id="IPR016032">
    <property type="entry name" value="Sig_transdc_resp-reg_C-effctor"/>
</dbReference>
<keyword evidence="2" id="KW-0902">Two-component regulatory system</keyword>
<proteinExistence type="predicted"/>
<feature type="modified residue" description="4-aspartylphosphate" evidence="6">
    <location>
        <position position="55"/>
    </location>
</feature>
<dbReference type="GO" id="GO:0000976">
    <property type="term" value="F:transcription cis-regulatory region binding"/>
    <property type="evidence" value="ECO:0007669"/>
    <property type="project" value="TreeGrafter"/>
</dbReference>
<evidence type="ECO:0000256" key="1">
    <source>
        <dbReference type="ARBA" id="ARBA00022553"/>
    </source>
</evidence>
<feature type="domain" description="OmpR/PhoB-type" evidence="9">
    <location>
        <begin position="129"/>
        <end position="223"/>
    </location>
</feature>
<evidence type="ECO:0000256" key="2">
    <source>
        <dbReference type="ARBA" id="ARBA00023012"/>
    </source>
</evidence>
<dbReference type="OrthoDB" id="9786548at2"/>
<dbReference type="AlphaFoldDB" id="A0A4Q0XM10"/>
<gene>
    <name evidence="10" type="ORF">CRV04_12015</name>
</gene>
<dbReference type="Gene3D" id="3.40.50.2300">
    <property type="match status" value="1"/>
</dbReference>
<dbReference type="Gene3D" id="1.10.10.10">
    <property type="entry name" value="Winged helix-like DNA-binding domain superfamily/Winged helix DNA-binding domain"/>
    <property type="match status" value="1"/>
</dbReference>
<sequence length="227" mass="26541">MKTFNILIIEDEFLIALNLKQILERNNYKVIGIAKDSSSALFHVQNNKIDLILADIYIAGHLNGIETVKLIQNSFDIPVIFLTAHQEEKFLKQASQVNFLGYIVKPYFEETFLREVKLAYYTILNSHNNISLKLTQTLSYNIQEQSLKENEEEMILSRNEKQLLHLLVVNKNRIVLNEQIDSLLWHDNPVDDTTRRQLLFRLRKKLPQLNIQTIKGVGYKFISEELL</sequence>
<keyword evidence="3" id="KW-0805">Transcription regulation</keyword>
<evidence type="ECO:0000259" key="8">
    <source>
        <dbReference type="PROSITE" id="PS50110"/>
    </source>
</evidence>
<feature type="DNA-binding region" description="OmpR/PhoB-type" evidence="7">
    <location>
        <begin position="129"/>
        <end position="223"/>
    </location>
</feature>
<dbReference type="CDD" id="cd00383">
    <property type="entry name" value="trans_reg_C"/>
    <property type="match status" value="1"/>
</dbReference>
<reference evidence="10 11" key="1">
    <citation type="submission" date="2017-10" db="EMBL/GenBank/DDBJ databases">
        <title>Genomics of the genus Arcobacter.</title>
        <authorList>
            <person name="Perez-Cataluna A."/>
            <person name="Figueras M.J."/>
        </authorList>
    </citation>
    <scope>NUCLEOTIDE SEQUENCE [LARGE SCALE GENOMIC DNA]</scope>
    <source>
        <strain evidence="10 11">CECT 8987</strain>
    </source>
</reference>
<dbReference type="PANTHER" id="PTHR48111">
    <property type="entry name" value="REGULATOR OF RPOS"/>
    <property type="match status" value="1"/>
</dbReference>